<proteinExistence type="predicted"/>
<evidence type="ECO:0000313" key="1">
    <source>
        <dbReference type="EMBL" id="XBS69918.1"/>
    </source>
</evidence>
<protein>
    <submittedName>
        <fullName evidence="1">Uncharacterized protein</fullName>
    </submittedName>
</protein>
<gene>
    <name evidence="1" type="ORF">ABK905_00575</name>
</gene>
<name>A0AAU7Q9Z1_9GAMM</name>
<dbReference type="EMBL" id="CP157947">
    <property type="protein sequence ID" value="XBS69918.1"/>
    <property type="molecule type" value="Genomic_DNA"/>
</dbReference>
<accession>A0AAU7Q9Z1</accession>
<sequence>MSNKTTLNHPAVNYVNSVNTRIFSAADDFANESLFFISKDENNDYCMILTSLKKEDLEKLNPLKKFYTRSECNINLINRLITEMSREGTDAEWCGDKQQFDNSEEILMSACVMHFLGFNQHAKTLLKTAFKSETFMHSQLQFIYHASNVITKYKQKLRSSKPRNAYYEQAIKIIKNTWLKYPAASKAAMCSKLHTHFSGKISKDTLDRWIKKSKLQPPKPGKYIGFNLVIDEK</sequence>
<reference evidence="1" key="1">
    <citation type="submission" date="2024-06" db="EMBL/GenBank/DDBJ databases">
        <authorList>
            <person name="Coelho C."/>
            <person name="Bento M."/>
            <person name="Garcia E."/>
            <person name="Camelo A."/>
            <person name="Brandao I."/>
            <person name="Espirito Santo C."/>
            <person name="Trovao J."/>
            <person name="Verissimo A."/>
            <person name="Costa J."/>
            <person name="Tiago I."/>
        </authorList>
    </citation>
    <scope>NUCLEOTIDE SEQUENCE</scope>
    <source>
        <strain evidence="1">KWT182</strain>
    </source>
</reference>
<organism evidence="1">
    <name type="scientific">Acerihabitans sp. KWT182</name>
    <dbReference type="NCBI Taxonomy" id="3157919"/>
    <lineage>
        <taxon>Bacteria</taxon>
        <taxon>Pseudomonadati</taxon>
        <taxon>Pseudomonadota</taxon>
        <taxon>Gammaproteobacteria</taxon>
        <taxon>Enterobacterales</taxon>
        <taxon>Pectobacteriaceae</taxon>
        <taxon>Acerihabitans</taxon>
    </lineage>
</organism>
<dbReference type="AlphaFoldDB" id="A0AAU7Q9Z1"/>